<dbReference type="PANTHER" id="PTHR48434">
    <property type="entry name" value="(RAPE) HYPOTHETICAL PROTEIN"/>
    <property type="match status" value="1"/>
</dbReference>
<keyword evidence="3" id="KW-1185">Reference proteome</keyword>
<dbReference type="SUPFAM" id="SSF56672">
    <property type="entry name" value="DNA/RNA polymerases"/>
    <property type="match status" value="1"/>
</dbReference>
<name>A0A371IHN1_MUCPR</name>
<dbReference type="AlphaFoldDB" id="A0A371IHN1"/>
<dbReference type="InterPro" id="IPR041577">
    <property type="entry name" value="RT_RNaseH_2"/>
</dbReference>
<dbReference type="PANTHER" id="PTHR48434:SF1">
    <property type="entry name" value="(RAPE) HYPOTHETICAL PROTEIN"/>
    <property type="match status" value="1"/>
</dbReference>
<dbReference type="Proteomes" id="UP000257109">
    <property type="component" value="Unassembled WGS sequence"/>
</dbReference>
<sequence>MIYLISFEIYQETIIPISRSIEFADKFSNEIKDKTQLQRFLRCKKSSLVKKLPYLGISNPKADLIIETNASNIGYGKIFKQVVKYHSDIWHPSQQKYSTIKKEILSIVLVPMSSKTSKPSNKDEYDWNQHLFDAKSFSRLFNLLGYIYYDYIDAWFNTLYINPKKHSWFVWLKRGIPLKFPKWFVKWFYNFGPLPEIFPQNVIELNICTRIQNDIFCGFTI</sequence>
<evidence type="ECO:0000313" key="2">
    <source>
        <dbReference type="EMBL" id="RDY14523.1"/>
    </source>
</evidence>
<feature type="domain" description="Reverse transcriptase/retrotransposon-derived protein RNase H-like" evidence="1">
    <location>
        <begin position="48"/>
        <end position="109"/>
    </location>
</feature>
<dbReference type="OrthoDB" id="1743486at2759"/>
<reference evidence="2" key="1">
    <citation type="submission" date="2018-05" db="EMBL/GenBank/DDBJ databases">
        <title>Draft genome of Mucuna pruriens seed.</title>
        <authorList>
            <person name="Nnadi N.E."/>
            <person name="Vos R."/>
            <person name="Hasami M.H."/>
            <person name="Devisetty U.K."/>
            <person name="Aguiy J.C."/>
        </authorList>
    </citation>
    <scope>NUCLEOTIDE SEQUENCE [LARGE SCALE GENOMIC DNA]</scope>
    <source>
        <strain evidence="2">JCA_2017</strain>
    </source>
</reference>
<gene>
    <name evidence="2" type="ORF">CR513_00407</name>
</gene>
<dbReference type="EMBL" id="QJKJ01000063">
    <property type="protein sequence ID" value="RDY14523.1"/>
    <property type="molecule type" value="Genomic_DNA"/>
</dbReference>
<feature type="non-terminal residue" evidence="2">
    <location>
        <position position="1"/>
    </location>
</feature>
<accession>A0A371IHN1</accession>
<evidence type="ECO:0000259" key="1">
    <source>
        <dbReference type="Pfam" id="PF17919"/>
    </source>
</evidence>
<organism evidence="2 3">
    <name type="scientific">Mucuna pruriens</name>
    <name type="common">Velvet bean</name>
    <name type="synonym">Dolichos pruriens</name>
    <dbReference type="NCBI Taxonomy" id="157652"/>
    <lineage>
        <taxon>Eukaryota</taxon>
        <taxon>Viridiplantae</taxon>
        <taxon>Streptophyta</taxon>
        <taxon>Embryophyta</taxon>
        <taxon>Tracheophyta</taxon>
        <taxon>Spermatophyta</taxon>
        <taxon>Magnoliopsida</taxon>
        <taxon>eudicotyledons</taxon>
        <taxon>Gunneridae</taxon>
        <taxon>Pentapetalae</taxon>
        <taxon>rosids</taxon>
        <taxon>fabids</taxon>
        <taxon>Fabales</taxon>
        <taxon>Fabaceae</taxon>
        <taxon>Papilionoideae</taxon>
        <taxon>50 kb inversion clade</taxon>
        <taxon>NPAAA clade</taxon>
        <taxon>indigoferoid/millettioid clade</taxon>
        <taxon>Phaseoleae</taxon>
        <taxon>Mucuna</taxon>
    </lineage>
</organism>
<protein>
    <recommendedName>
        <fullName evidence="1">Reverse transcriptase/retrotransposon-derived protein RNase H-like domain-containing protein</fullName>
    </recommendedName>
</protein>
<dbReference type="InterPro" id="IPR043502">
    <property type="entry name" value="DNA/RNA_pol_sf"/>
</dbReference>
<proteinExistence type="predicted"/>
<evidence type="ECO:0000313" key="3">
    <source>
        <dbReference type="Proteomes" id="UP000257109"/>
    </source>
</evidence>
<dbReference type="Pfam" id="PF17919">
    <property type="entry name" value="RT_RNaseH_2"/>
    <property type="match status" value="1"/>
</dbReference>
<comment type="caution">
    <text evidence="2">The sequence shown here is derived from an EMBL/GenBank/DDBJ whole genome shotgun (WGS) entry which is preliminary data.</text>
</comment>